<sequence>GRGSTPLSPLLTQFGREQSNSDWLATRGRMPNGHIGSAIRYI</sequence>
<protein>
    <submittedName>
        <fullName evidence="1">Uncharacterized protein</fullName>
    </submittedName>
</protein>
<dbReference type="Proteomes" id="UP001497497">
    <property type="component" value="Unassembled WGS sequence"/>
</dbReference>
<organism evidence="1 2">
    <name type="scientific">Lymnaea stagnalis</name>
    <name type="common">Great pond snail</name>
    <name type="synonym">Helix stagnalis</name>
    <dbReference type="NCBI Taxonomy" id="6523"/>
    <lineage>
        <taxon>Eukaryota</taxon>
        <taxon>Metazoa</taxon>
        <taxon>Spiralia</taxon>
        <taxon>Lophotrochozoa</taxon>
        <taxon>Mollusca</taxon>
        <taxon>Gastropoda</taxon>
        <taxon>Heterobranchia</taxon>
        <taxon>Euthyneura</taxon>
        <taxon>Panpulmonata</taxon>
        <taxon>Hygrophila</taxon>
        <taxon>Lymnaeoidea</taxon>
        <taxon>Lymnaeidae</taxon>
        <taxon>Lymnaea</taxon>
    </lineage>
</organism>
<keyword evidence="2" id="KW-1185">Reference proteome</keyword>
<proteinExistence type="predicted"/>
<dbReference type="EMBL" id="CAXITT010000174">
    <property type="protein sequence ID" value="CAL1534512.1"/>
    <property type="molecule type" value="Genomic_DNA"/>
</dbReference>
<gene>
    <name evidence="1" type="ORF">GSLYS_00008472001</name>
</gene>
<reference evidence="1 2" key="1">
    <citation type="submission" date="2024-04" db="EMBL/GenBank/DDBJ databases">
        <authorList>
            <consortium name="Genoscope - CEA"/>
            <person name="William W."/>
        </authorList>
    </citation>
    <scope>NUCLEOTIDE SEQUENCE [LARGE SCALE GENOMIC DNA]</scope>
</reference>
<feature type="non-terminal residue" evidence="1">
    <location>
        <position position="1"/>
    </location>
</feature>
<accession>A0AAV2HM52</accession>
<dbReference type="AlphaFoldDB" id="A0AAV2HM52"/>
<comment type="caution">
    <text evidence="1">The sequence shown here is derived from an EMBL/GenBank/DDBJ whole genome shotgun (WGS) entry which is preliminary data.</text>
</comment>
<evidence type="ECO:0000313" key="1">
    <source>
        <dbReference type="EMBL" id="CAL1534512.1"/>
    </source>
</evidence>
<name>A0AAV2HM52_LYMST</name>
<evidence type="ECO:0000313" key="2">
    <source>
        <dbReference type="Proteomes" id="UP001497497"/>
    </source>
</evidence>